<evidence type="ECO:0000256" key="2">
    <source>
        <dbReference type="ARBA" id="ARBA00023002"/>
    </source>
</evidence>
<proteinExistence type="inferred from homology"/>
<dbReference type="InterPro" id="IPR036220">
    <property type="entry name" value="UDP-Glc/GDP-Man_DH_C_sf"/>
</dbReference>
<evidence type="ECO:0000256" key="1">
    <source>
        <dbReference type="ARBA" id="ARBA00006601"/>
    </source>
</evidence>
<dbReference type="InterPro" id="IPR008927">
    <property type="entry name" value="6-PGluconate_DH-like_C_sf"/>
</dbReference>
<dbReference type="PANTHER" id="PTHR43491:SF2">
    <property type="entry name" value="UDP-N-ACETYL-D-MANNOSAMINE DEHYDROGENASE"/>
    <property type="match status" value="1"/>
</dbReference>
<dbReference type="InterPro" id="IPR014027">
    <property type="entry name" value="UDP-Glc/GDP-Man_DH_C"/>
</dbReference>
<dbReference type="AlphaFoldDB" id="A0A2X0S677"/>
<dbReference type="PIRSF" id="PIRSF000124">
    <property type="entry name" value="UDPglc_GDPman_dh"/>
    <property type="match status" value="1"/>
</dbReference>
<dbReference type="EC" id="1.1.1.336" evidence="6"/>
<dbReference type="GO" id="GO:0051287">
    <property type="term" value="F:NAD binding"/>
    <property type="evidence" value="ECO:0007669"/>
    <property type="project" value="InterPro"/>
</dbReference>
<dbReference type="InterPro" id="IPR001732">
    <property type="entry name" value="UDP-Glc/GDP-Man_DH_N"/>
</dbReference>
<dbReference type="Proteomes" id="UP000270190">
    <property type="component" value="Unassembled WGS sequence"/>
</dbReference>
<dbReference type="Pfam" id="PF03721">
    <property type="entry name" value="UDPG_MGDP_dh_N"/>
    <property type="match status" value="1"/>
</dbReference>
<dbReference type="InterPro" id="IPR017476">
    <property type="entry name" value="UDP-Glc/GDP-Man"/>
</dbReference>
<dbReference type="SMART" id="SM00984">
    <property type="entry name" value="UDPG_MGDP_dh_C"/>
    <property type="match status" value="1"/>
</dbReference>
<dbReference type="Pfam" id="PF03720">
    <property type="entry name" value="UDPG_MGDP_dh_C"/>
    <property type="match status" value="1"/>
</dbReference>
<dbReference type="SUPFAM" id="SSF52413">
    <property type="entry name" value="UDP-glucose/GDP-mannose dehydrogenase C-terminal domain"/>
    <property type="match status" value="1"/>
</dbReference>
<name>A0A2X0S677_BROTH</name>
<evidence type="ECO:0000313" key="6">
    <source>
        <dbReference type="EMBL" id="SPP28232.1"/>
    </source>
</evidence>
<evidence type="ECO:0000259" key="5">
    <source>
        <dbReference type="SMART" id="SM00984"/>
    </source>
</evidence>
<protein>
    <submittedName>
        <fullName evidence="6">UDP-N-acetyl-D-mannosamine dehydrogenase</fullName>
        <ecNumber evidence="6">1.1.1.336</ecNumber>
    </submittedName>
</protein>
<dbReference type="InterPro" id="IPR028359">
    <property type="entry name" value="UDP_ManNAc/GlcNAc_DH"/>
</dbReference>
<dbReference type="NCBIfam" id="TIGR03026">
    <property type="entry name" value="NDP-sugDHase"/>
    <property type="match status" value="1"/>
</dbReference>
<organism evidence="6 7">
    <name type="scientific">Brochothrix thermosphacta</name>
    <name type="common">Microbacterium thermosphactum</name>
    <dbReference type="NCBI Taxonomy" id="2756"/>
    <lineage>
        <taxon>Bacteria</taxon>
        <taxon>Bacillati</taxon>
        <taxon>Bacillota</taxon>
        <taxon>Bacilli</taxon>
        <taxon>Bacillales</taxon>
        <taxon>Listeriaceae</taxon>
        <taxon>Brochothrix</taxon>
    </lineage>
</organism>
<reference evidence="7" key="1">
    <citation type="submission" date="2018-04" db="EMBL/GenBank/DDBJ databases">
        <authorList>
            <person name="Illikoud N."/>
        </authorList>
    </citation>
    <scope>NUCLEOTIDE SEQUENCE [LARGE SCALE GENOMIC DNA]</scope>
</reference>
<dbReference type="GO" id="GO:0000271">
    <property type="term" value="P:polysaccharide biosynthetic process"/>
    <property type="evidence" value="ECO:0007669"/>
    <property type="project" value="InterPro"/>
</dbReference>
<keyword evidence="3" id="KW-0520">NAD</keyword>
<evidence type="ECO:0000256" key="3">
    <source>
        <dbReference type="ARBA" id="ARBA00023027"/>
    </source>
</evidence>
<comment type="similarity">
    <text evidence="1 4">Belongs to the UDP-glucose/GDP-mannose dehydrogenase family.</text>
</comment>
<dbReference type="PANTHER" id="PTHR43491">
    <property type="entry name" value="UDP-N-ACETYL-D-MANNOSAMINE DEHYDROGENASE"/>
    <property type="match status" value="1"/>
</dbReference>
<feature type="domain" description="UDP-glucose/GDP-mannose dehydrogenase C-terminal" evidence="5">
    <location>
        <begin position="308"/>
        <end position="401"/>
    </location>
</feature>
<dbReference type="SUPFAM" id="SSF51735">
    <property type="entry name" value="NAD(P)-binding Rossmann-fold domains"/>
    <property type="match status" value="1"/>
</dbReference>
<dbReference type="EMBL" id="OUNC01000012">
    <property type="protein sequence ID" value="SPP28232.1"/>
    <property type="molecule type" value="Genomic_DNA"/>
</dbReference>
<gene>
    <name evidence="6" type="primary">wecC</name>
    <name evidence="6" type="ORF">BTBSAS_20102</name>
</gene>
<dbReference type="RefSeq" id="WP_120487684.1">
    <property type="nucleotide sequence ID" value="NZ_CBCPKC010000001.1"/>
</dbReference>
<dbReference type="GO" id="GO:0089714">
    <property type="term" value="F:UDP-N-acetyl-D-mannosamine dehydrogenase activity"/>
    <property type="evidence" value="ECO:0007669"/>
    <property type="project" value="UniProtKB-EC"/>
</dbReference>
<dbReference type="Pfam" id="PF00984">
    <property type="entry name" value="UDPG_MGDP_dh"/>
    <property type="match status" value="1"/>
</dbReference>
<evidence type="ECO:0000256" key="4">
    <source>
        <dbReference type="PIRNR" id="PIRNR000124"/>
    </source>
</evidence>
<dbReference type="GO" id="GO:0016628">
    <property type="term" value="F:oxidoreductase activity, acting on the CH-CH group of donors, NAD or NADP as acceptor"/>
    <property type="evidence" value="ECO:0007669"/>
    <property type="project" value="InterPro"/>
</dbReference>
<keyword evidence="2 6" id="KW-0560">Oxidoreductase</keyword>
<dbReference type="InterPro" id="IPR036291">
    <property type="entry name" value="NAD(P)-bd_dom_sf"/>
</dbReference>
<sequence length="423" mass="46128">MKIETIGLGYIGLPTALMFADHGAEVVGVDLSPNMIEKLNNGQVHIEEPGLQAQMTRVHEAGTFTAQLTAEEADVFIVSVPTPNRNDSFKSCDVSYVQAAVNSLLPFLKKGNIVIIESTIAPRTTVDDVQPLIESTGLVVGKDVYLAHCPERVLPGNILHELVHNTRIIGGVTAECSNQAAAVYARFVQGDIIKTTAGEAELSKLMENTYRDTNIALANELVKIGNKLKIDAHEVITMANRHPRVNIHQPGPGVGGHCLAVDPYFVSAAAPAEALLIQTARAVNTSMPNYIVTKVLELMADAPTKKVTLLGLAYKGNIDDKRESPAVTIFEKLRDTHLEVTVIDEHVLLPIEEQFTMDEAFTDSSLVLVLTDHAEYKTLATEWINKMSRPLILDTKKIVETCPEGATLHTIGNMYRLLEGVKQ</sequence>
<accession>A0A2X0S677</accession>
<dbReference type="PIRSF" id="PIRSF500136">
    <property type="entry name" value="UDP_ManNAc_DH"/>
    <property type="match status" value="1"/>
</dbReference>
<dbReference type="Gene3D" id="3.40.50.720">
    <property type="entry name" value="NAD(P)-binding Rossmann-like Domain"/>
    <property type="match status" value="2"/>
</dbReference>
<dbReference type="InterPro" id="IPR014026">
    <property type="entry name" value="UDP-Glc/GDP-Man_DH_dimer"/>
</dbReference>
<evidence type="ECO:0000313" key="7">
    <source>
        <dbReference type="Proteomes" id="UP000270190"/>
    </source>
</evidence>
<dbReference type="SUPFAM" id="SSF48179">
    <property type="entry name" value="6-phosphogluconate dehydrogenase C-terminal domain-like"/>
    <property type="match status" value="1"/>
</dbReference>